<dbReference type="PANTHER" id="PTHR36898">
    <property type="entry name" value="OSJNBB0026I12.6 PROTEIN"/>
    <property type="match status" value="1"/>
</dbReference>
<accession>A0AAP0NRX1</accession>
<comment type="caution">
    <text evidence="1">The sequence shown here is derived from an EMBL/GenBank/DDBJ whole genome shotgun (WGS) entry which is preliminary data.</text>
</comment>
<name>A0AAP0NRX1_9MAGN</name>
<proteinExistence type="predicted"/>
<reference evidence="1 2" key="1">
    <citation type="submission" date="2024-01" db="EMBL/GenBank/DDBJ databases">
        <title>Genome assemblies of Stephania.</title>
        <authorList>
            <person name="Yang L."/>
        </authorList>
    </citation>
    <scope>NUCLEOTIDE SEQUENCE [LARGE SCALE GENOMIC DNA]</scope>
    <source>
        <strain evidence="1">YNDBR</strain>
        <tissue evidence="1">Leaf</tissue>
    </source>
</reference>
<gene>
    <name evidence="1" type="ORF">Syun_021003</name>
</gene>
<evidence type="ECO:0000313" key="1">
    <source>
        <dbReference type="EMBL" id="KAK9114206.1"/>
    </source>
</evidence>
<dbReference type="Proteomes" id="UP001420932">
    <property type="component" value="Unassembled WGS sequence"/>
</dbReference>
<evidence type="ECO:0000313" key="2">
    <source>
        <dbReference type="Proteomes" id="UP001420932"/>
    </source>
</evidence>
<protein>
    <submittedName>
        <fullName evidence="1">Uncharacterized protein</fullName>
    </submittedName>
</protein>
<keyword evidence="2" id="KW-1185">Reference proteome</keyword>
<dbReference type="PANTHER" id="PTHR36898:SF1">
    <property type="entry name" value="OS04G0250700 PROTEIN"/>
    <property type="match status" value="1"/>
</dbReference>
<dbReference type="AlphaFoldDB" id="A0AAP0NRX1"/>
<sequence>MVITKKLRTISNTDWIMEDGDEELDDAESEVEGQSDYIDTASRWFEGLIHKDVGITKEVYSIHNVEFDRQTFKFERSSASPLSKIDTRMLTVIWNASPKRDSKMNIFWCRIHKANTSVKVLITIGRHLFNGVNHTWPTPLNKIWSANSNRDKKSLILDLLLPWSTTRGIYTHREKLEVEKLLHLLDNINRNLE</sequence>
<dbReference type="EMBL" id="JBBNAF010000009">
    <property type="protein sequence ID" value="KAK9114206.1"/>
    <property type="molecule type" value="Genomic_DNA"/>
</dbReference>
<organism evidence="1 2">
    <name type="scientific">Stephania yunnanensis</name>
    <dbReference type="NCBI Taxonomy" id="152371"/>
    <lineage>
        <taxon>Eukaryota</taxon>
        <taxon>Viridiplantae</taxon>
        <taxon>Streptophyta</taxon>
        <taxon>Embryophyta</taxon>
        <taxon>Tracheophyta</taxon>
        <taxon>Spermatophyta</taxon>
        <taxon>Magnoliopsida</taxon>
        <taxon>Ranunculales</taxon>
        <taxon>Menispermaceae</taxon>
        <taxon>Menispermoideae</taxon>
        <taxon>Cissampelideae</taxon>
        <taxon>Stephania</taxon>
    </lineage>
</organism>